<feature type="transmembrane region" description="Helical" evidence="1">
    <location>
        <begin position="325"/>
        <end position="347"/>
    </location>
</feature>
<dbReference type="Proteomes" id="UP000313645">
    <property type="component" value="Unassembled WGS sequence"/>
</dbReference>
<feature type="transmembrane region" description="Helical" evidence="1">
    <location>
        <begin position="75"/>
        <end position="96"/>
    </location>
</feature>
<feature type="transmembrane region" description="Helical" evidence="1">
    <location>
        <begin position="150"/>
        <end position="173"/>
    </location>
</feature>
<protein>
    <submittedName>
        <fullName evidence="2">DUF4153 domain-containing protein</fullName>
    </submittedName>
</protein>
<comment type="caution">
    <text evidence="2">The sequence shown here is derived from an EMBL/GenBank/DDBJ whole genome shotgun (WGS) entry which is preliminary data.</text>
</comment>
<name>A0ABY1ZNV9_9GAMM</name>
<keyword evidence="1" id="KW-0812">Transmembrane</keyword>
<feature type="transmembrane region" description="Helical" evidence="1">
    <location>
        <begin position="359"/>
        <end position="378"/>
    </location>
</feature>
<dbReference type="EMBL" id="SJDL01000004">
    <property type="protein sequence ID" value="TBW58417.1"/>
    <property type="molecule type" value="Genomic_DNA"/>
</dbReference>
<gene>
    <name evidence="2" type="ORF">EZI54_03260</name>
</gene>
<keyword evidence="3" id="KW-1185">Reference proteome</keyword>
<feature type="transmembrane region" description="Helical" evidence="1">
    <location>
        <begin position="257"/>
        <end position="276"/>
    </location>
</feature>
<feature type="transmembrane region" description="Helical" evidence="1">
    <location>
        <begin position="288"/>
        <end position="313"/>
    </location>
</feature>
<feature type="transmembrane region" description="Helical" evidence="1">
    <location>
        <begin position="47"/>
        <end position="66"/>
    </location>
</feature>
<feature type="transmembrane region" description="Helical" evidence="1">
    <location>
        <begin position="227"/>
        <end position="245"/>
    </location>
</feature>
<dbReference type="RefSeq" id="WP_131478999.1">
    <property type="nucleotide sequence ID" value="NZ_SJDL01000004.1"/>
</dbReference>
<evidence type="ECO:0000313" key="3">
    <source>
        <dbReference type="Proteomes" id="UP000313645"/>
    </source>
</evidence>
<proteinExistence type="predicted"/>
<sequence>MEERTRTLIDTPTRYGLIVMAVAQGWLLYFLHLAIDQRFWPATDVTWLVSLYAVIIGVPAFFYLGLERLRDTRNLIAAALLTPLLFGLGWHLGWLISGSRSSGTVEFGFFFCGSIGVALFILALYFRSWSFNDRLTFRYSQLLEYSWQQALTMAMVGLFILVFWLLLLIWALLFKVIGIGFFADLFGEPVFIYPVTALVGGWGLVLTRERIRLIVTTRAVCEALIKALLPLAVLIAVLFLAALPFTGLDAIWDTGRAALLMMLLTVVVLFFFNAVLSDDPDHPAYPAWLRRFVLFGVMLLPVNSLLAAWALGLRIDQYGLTVDRLIAAVLQLLIAAFTLTYAVVIPWHRRRALEGIRTANQWLALLVAAVLILIHTPLADLRDWSAQSQVDRLISGRVAPDAFDYRYLRFELGQYGQDALHDLKQSDFAKNHPIVNLRIETVLTHDNRWQNLPDIKADNLSAIRSVVEVTPDGAGVPDSLLKRFIDDAPRCLSRKQHCRLVRVVDAVPGPQWWGLTEHSYPAGVVYQANGEDWLQVGTLSSRTCPGDIAVRLRNVERLKRVPGSRFVYGDGECFYRIDADDAYLRSLAAP</sequence>
<keyword evidence="1" id="KW-0472">Membrane</keyword>
<evidence type="ECO:0000256" key="1">
    <source>
        <dbReference type="SAM" id="Phobius"/>
    </source>
</evidence>
<evidence type="ECO:0000313" key="2">
    <source>
        <dbReference type="EMBL" id="TBW58417.1"/>
    </source>
</evidence>
<organism evidence="2 3">
    <name type="scientific">Marinobacter halodurans</name>
    <dbReference type="NCBI Taxonomy" id="2528979"/>
    <lineage>
        <taxon>Bacteria</taxon>
        <taxon>Pseudomonadati</taxon>
        <taxon>Pseudomonadota</taxon>
        <taxon>Gammaproteobacteria</taxon>
        <taxon>Pseudomonadales</taxon>
        <taxon>Marinobacteraceae</taxon>
        <taxon>Marinobacter</taxon>
    </lineage>
</organism>
<feature type="transmembrane region" description="Helical" evidence="1">
    <location>
        <begin position="185"/>
        <end position="206"/>
    </location>
</feature>
<feature type="transmembrane region" description="Helical" evidence="1">
    <location>
        <begin position="108"/>
        <end position="129"/>
    </location>
</feature>
<reference evidence="2 3" key="1">
    <citation type="submission" date="2019-02" db="EMBL/GenBank/DDBJ databases">
        <title>Marinobacter halodurans sp. nov., a marine bacterium isolated from sea tidal flat.</title>
        <authorList>
            <person name="Yoo Y."/>
            <person name="Lee D.W."/>
            <person name="Kim B.S."/>
            <person name="Kim J.-J."/>
        </authorList>
    </citation>
    <scope>NUCLEOTIDE SEQUENCE [LARGE SCALE GENOMIC DNA]</scope>
    <source>
        <strain evidence="2 3">YJ-S3-2</strain>
    </source>
</reference>
<dbReference type="Pfam" id="PF13687">
    <property type="entry name" value="DUF4153"/>
    <property type="match status" value="1"/>
</dbReference>
<keyword evidence="1" id="KW-1133">Transmembrane helix</keyword>
<dbReference type="InterPro" id="IPR025291">
    <property type="entry name" value="DUF4153"/>
</dbReference>
<feature type="transmembrane region" description="Helical" evidence="1">
    <location>
        <begin position="12"/>
        <end position="35"/>
    </location>
</feature>
<accession>A0ABY1ZNV9</accession>